<proteinExistence type="predicted"/>
<sequence>MRDYTKLQGHLTLVFISYMFVEYMRIIHRFETIGDTVNYLKSTSEIEVGDKVFTVYTSLSKGKFVPKVIGEDSIRTIIFENFAA</sequence>
<organism evidence="1 2">
    <name type="scientific">Mahella australiensis (strain DSM 15567 / CIP 107919 / 50-1 BON)</name>
    <dbReference type="NCBI Taxonomy" id="697281"/>
    <lineage>
        <taxon>Bacteria</taxon>
        <taxon>Bacillati</taxon>
        <taxon>Bacillota</taxon>
        <taxon>Clostridia</taxon>
        <taxon>Thermoanaerobacterales</taxon>
        <taxon>Thermoanaerobacterales Family IV. Incertae Sedis</taxon>
        <taxon>Mahella</taxon>
    </lineage>
</organism>
<evidence type="ECO:0000313" key="1">
    <source>
        <dbReference type="EMBL" id="AEE97663.1"/>
    </source>
</evidence>
<protein>
    <submittedName>
        <fullName evidence="1">Uncharacterized protein</fullName>
    </submittedName>
</protein>
<dbReference type="HOGENOM" id="CLU_2523594_0_0_9"/>
<keyword evidence="2" id="KW-1185">Reference proteome</keyword>
<dbReference type="EMBL" id="CP002360">
    <property type="protein sequence ID" value="AEE97663.1"/>
    <property type="molecule type" value="Genomic_DNA"/>
</dbReference>
<dbReference type="Proteomes" id="UP000008457">
    <property type="component" value="Chromosome"/>
</dbReference>
<evidence type="ECO:0000313" key="2">
    <source>
        <dbReference type="Proteomes" id="UP000008457"/>
    </source>
</evidence>
<gene>
    <name evidence="1" type="ordered locus">Mahau_2508</name>
</gene>
<reference evidence="1 2" key="2">
    <citation type="journal article" date="2011" name="Stand. Genomic Sci.">
        <title>Complete genome sequence of Mahella australiensis type strain (50-1 BON).</title>
        <authorList>
            <person name="Sikorski J."/>
            <person name="Teshima H."/>
            <person name="Nolan M."/>
            <person name="Lucas S."/>
            <person name="Hammon N."/>
            <person name="Deshpande S."/>
            <person name="Cheng J.F."/>
            <person name="Pitluck S."/>
            <person name="Liolios K."/>
            <person name="Pagani I."/>
            <person name="Ivanova N."/>
            <person name="Huntemann M."/>
            <person name="Mavromatis K."/>
            <person name="Ovchinikova G."/>
            <person name="Pati A."/>
            <person name="Tapia R."/>
            <person name="Han C."/>
            <person name="Goodwin L."/>
            <person name="Chen A."/>
            <person name="Palaniappan K."/>
            <person name="Land M."/>
            <person name="Hauser L."/>
            <person name="Ngatchou-Djao O.D."/>
            <person name="Rohde M."/>
            <person name="Pukall R."/>
            <person name="Spring S."/>
            <person name="Abt B."/>
            <person name="Goker M."/>
            <person name="Detter J.C."/>
            <person name="Woyke T."/>
            <person name="Bristow J."/>
            <person name="Markowitz V."/>
            <person name="Hugenholtz P."/>
            <person name="Eisen J.A."/>
            <person name="Kyrpides N.C."/>
            <person name="Klenk H.P."/>
            <person name="Lapidus A."/>
        </authorList>
    </citation>
    <scope>NUCLEOTIDE SEQUENCE [LARGE SCALE GENOMIC DNA]</scope>
    <source>
        <strain evidence="2">DSM 15567 / CIP 107919 / 50-1 BON</strain>
    </source>
</reference>
<name>F3ZXI2_MAHA5</name>
<dbReference type="AlphaFoldDB" id="F3ZXI2"/>
<dbReference type="KEGG" id="mas:Mahau_2508"/>
<accession>F3ZXI2</accession>
<reference evidence="2" key="1">
    <citation type="submission" date="2010-11" db="EMBL/GenBank/DDBJ databases">
        <title>The complete genome of Mahella australiensis DSM 15567.</title>
        <authorList>
            <consortium name="US DOE Joint Genome Institute (JGI-PGF)"/>
            <person name="Lucas S."/>
            <person name="Copeland A."/>
            <person name="Lapidus A."/>
            <person name="Bruce D."/>
            <person name="Goodwin L."/>
            <person name="Pitluck S."/>
            <person name="Kyrpides N."/>
            <person name="Mavromatis K."/>
            <person name="Pagani I."/>
            <person name="Ivanova N."/>
            <person name="Teshima H."/>
            <person name="Brettin T."/>
            <person name="Detter J.C."/>
            <person name="Han C."/>
            <person name="Tapia R."/>
            <person name="Land M."/>
            <person name="Hauser L."/>
            <person name="Markowitz V."/>
            <person name="Cheng J.-F."/>
            <person name="Hugenholtz P."/>
            <person name="Woyke T."/>
            <person name="Wu D."/>
            <person name="Spring S."/>
            <person name="Pukall R."/>
            <person name="Steenblock K."/>
            <person name="Schneider S."/>
            <person name="Klenk H.-P."/>
            <person name="Eisen J.A."/>
        </authorList>
    </citation>
    <scope>NUCLEOTIDE SEQUENCE [LARGE SCALE GENOMIC DNA]</scope>
    <source>
        <strain evidence="2">DSM 15567 / CIP 107919 / 50-1 BON</strain>
    </source>
</reference>